<dbReference type="PANTHER" id="PTHR11601:SF34">
    <property type="entry name" value="CYSTEINE DESULFURASE"/>
    <property type="match status" value="1"/>
</dbReference>
<dbReference type="AlphaFoldDB" id="A0A2V5K6Q1"/>
<dbReference type="EC" id="2.8.1.7" evidence="3"/>
<dbReference type="GO" id="GO:0031071">
    <property type="term" value="F:cysteine desulfurase activity"/>
    <property type="evidence" value="ECO:0007669"/>
    <property type="project" value="UniProtKB-EC"/>
</dbReference>
<dbReference type="Gene3D" id="1.10.260.50">
    <property type="match status" value="1"/>
</dbReference>
<dbReference type="Proteomes" id="UP000247476">
    <property type="component" value="Unassembled WGS sequence"/>
</dbReference>
<evidence type="ECO:0000313" key="12">
    <source>
        <dbReference type="EMBL" id="PYI53463.1"/>
    </source>
</evidence>
<evidence type="ECO:0000256" key="9">
    <source>
        <dbReference type="ARBA" id="ARBA00050776"/>
    </source>
</evidence>
<dbReference type="SUPFAM" id="SSF53383">
    <property type="entry name" value="PLP-dependent transferases"/>
    <property type="match status" value="1"/>
</dbReference>
<dbReference type="FunFam" id="3.40.640.10:FF:000084">
    <property type="entry name" value="IscS-like cysteine desulfurase"/>
    <property type="match status" value="1"/>
</dbReference>
<evidence type="ECO:0000256" key="3">
    <source>
        <dbReference type="ARBA" id="ARBA00012239"/>
    </source>
</evidence>
<protein>
    <recommendedName>
        <fullName evidence="3">cysteine desulfurase</fullName>
        <ecNumber evidence="3">2.8.1.7</ecNumber>
    </recommendedName>
</protein>
<organism evidence="12 13">
    <name type="scientific">Paenibacillus flagellatus</name>
    <dbReference type="NCBI Taxonomy" id="2211139"/>
    <lineage>
        <taxon>Bacteria</taxon>
        <taxon>Bacillati</taxon>
        <taxon>Bacillota</taxon>
        <taxon>Bacilli</taxon>
        <taxon>Bacillales</taxon>
        <taxon>Paenibacillaceae</taxon>
        <taxon>Paenibacillus</taxon>
    </lineage>
</organism>
<dbReference type="InterPro" id="IPR000192">
    <property type="entry name" value="Aminotrans_V_dom"/>
</dbReference>
<evidence type="ECO:0000256" key="5">
    <source>
        <dbReference type="ARBA" id="ARBA00022723"/>
    </source>
</evidence>
<dbReference type="InterPro" id="IPR015421">
    <property type="entry name" value="PyrdxlP-dep_Trfase_major"/>
</dbReference>
<dbReference type="Pfam" id="PF00266">
    <property type="entry name" value="Aminotran_5"/>
    <property type="match status" value="1"/>
</dbReference>
<comment type="cofactor">
    <cofactor evidence="1 10">
        <name>pyridoxal 5'-phosphate</name>
        <dbReference type="ChEBI" id="CHEBI:597326"/>
    </cofactor>
</comment>
<dbReference type="PIRSF" id="PIRSF005572">
    <property type="entry name" value="NifS"/>
    <property type="match status" value="1"/>
</dbReference>
<keyword evidence="13" id="KW-1185">Reference proteome</keyword>
<dbReference type="NCBIfam" id="NF002806">
    <property type="entry name" value="PRK02948.1"/>
    <property type="match status" value="1"/>
</dbReference>
<evidence type="ECO:0000256" key="8">
    <source>
        <dbReference type="ARBA" id="ARBA00023014"/>
    </source>
</evidence>
<dbReference type="GO" id="GO:0051536">
    <property type="term" value="F:iron-sulfur cluster binding"/>
    <property type="evidence" value="ECO:0007669"/>
    <property type="project" value="UniProtKB-KW"/>
</dbReference>
<reference evidence="12 13" key="1">
    <citation type="submission" date="2018-05" db="EMBL/GenBank/DDBJ databases">
        <title>Paenibacillus flagellatus sp. nov., isolated from selenium mineral soil.</title>
        <authorList>
            <person name="Dai X."/>
        </authorList>
    </citation>
    <scope>NUCLEOTIDE SEQUENCE [LARGE SCALE GENOMIC DNA]</scope>
    <source>
        <strain evidence="12 13">DXL2</strain>
    </source>
</reference>
<sequence>MNPIYLDHAATTPVRTEVLEAMLPYFTGTFGNPSSLHAFGREARIAVSRSRDTLAGLLNCAPGELIFTGSGTESDNAALFGAAAQFGAERKHIVTTQVEHHAVLHACERLERAGFDVTYLPVDETGLVRVEDVEAAVRGDTMLISVMYGNNEVGTVQPIRQIGELARERGIAFHVDAVQAFGMLPIDLSELPVDLMSFSAHKLYGPKGVGALYVNKRIAIQPLLYGGSQERKRRAGTENVAGIAGFAKAAELAVAARQDNARHVAELRGCMIGTLTRELGADGFTVNGHPSDVLPHILNVSFPGVDTETMLMSLDLEGIAAASGSACTSGSLELSHVLRAMKLPDAVMRSAVRFSFGYSQNFEQIRYAAEKAATISRRIRNRS</sequence>
<dbReference type="OrthoDB" id="9808002at2"/>
<dbReference type="InterPro" id="IPR020578">
    <property type="entry name" value="Aminotrans_V_PyrdxlP_BS"/>
</dbReference>
<dbReference type="InterPro" id="IPR016454">
    <property type="entry name" value="Cysteine_dSase"/>
</dbReference>
<dbReference type="EMBL" id="QJVJ01000007">
    <property type="protein sequence ID" value="PYI53463.1"/>
    <property type="molecule type" value="Genomic_DNA"/>
</dbReference>
<dbReference type="InterPro" id="IPR015424">
    <property type="entry name" value="PyrdxlP-dep_Trfase"/>
</dbReference>
<evidence type="ECO:0000256" key="4">
    <source>
        <dbReference type="ARBA" id="ARBA00022679"/>
    </source>
</evidence>
<feature type="domain" description="Aminotransferase class V" evidence="11">
    <location>
        <begin position="4"/>
        <end position="366"/>
    </location>
</feature>
<proteinExistence type="inferred from homology"/>
<dbReference type="PROSITE" id="PS00595">
    <property type="entry name" value="AA_TRANSFER_CLASS_5"/>
    <property type="match status" value="1"/>
</dbReference>
<evidence type="ECO:0000256" key="7">
    <source>
        <dbReference type="ARBA" id="ARBA00023004"/>
    </source>
</evidence>
<dbReference type="PANTHER" id="PTHR11601">
    <property type="entry name" value="CYSTEINE DESULFURYLASE FAMILY MEMBER"/>
    <property type="match status" value="1"/>
</dbReference>
<evidence type="ECO:0000256" key="1">
    <source>
        <dbReference type="ARBA" id="ARBA00001933"/>
    </source>
</evidence>
<dbReference type="GO" id="GO:0046872">
    <property type="term" value="F:metal ion binding"/>
    <property type="evidence" value="ECO:0007669"/>
    <property type="project" value="UniProtKB-KW"/>
</dbReference>
<keyword evidence="6" id="KW-0663">Pyridoxal phosphate</keyword>
<evidence type="ECO:0000256" key="10">
    <source>
        <dbReference type="RuleBase" id="RU004504"/>
    </source>
</evidence>
<evidence type="ECO:0000256" key="2">
    <source>
        <dbReference type="ARBA" id="ARBA00006490"/>
    </source>
</evidence>
<keyword evidence="7" id="KW-0408">Iron</keyword>
<evidence type="ECO:0000313" key="13">
    <source>
        <dbReference type="Proteomes" id="UP000247476"/>
    </source>
</evidence>
<dbReference type="Gene3D" id="3.40.640.10">
    <property type="entry name" value="Type I PLP-dependent aspartate aminotransferase-like (Major domain)"/>
    <property type="match status" value="1"/>
</dbReference>
<accession>A0A2V5K6Q1</accession>
<name>A0A2V5K6Q1_9BACL</name>
<evidence type="ECO:0000256" key="6">
    <source>
        <dbReference type="ARBA" id="ARBA00022898"/>
    </source>
</evidence>
<comment type="caution">
    <text evidence="12">The sequence shown here is derived from an EMBL/GenBank/DDBJ whole genome shotgun (WGS) entry which is preliminary data.</text>
</comment>
<evidence type="ECO:0000259" key="11">
    <source>
        <dbReference type="Pfam" id="PF00266"/>
    </source>
</evidence>
<dbReference type="Gene3D" id="3.90.1150.10">
    <property type="entry name" value="Aspartate Aminotransferase, domain 1"/>
    <property type="match status" value="1"/>
</dbReference>
<keyword evidence="5" id="KW-0479">Metal-binding</keyword>
<keyword evidence="4" id="KW-0808">Transferase</keyword>
<comment type="similarity">
    <text evidence="2">Belongs to the class-V pyridoxal-phosphate-dependent aminotransferase family. NifS/IscS subfamily.</text>
</comment>
<comment type="catalytic activity">
    <reaction evidence="9">
        <text>(sulfur carrier)-H + L-cysteine = (sulfur carrier)-SH + L-alanine</text>
        <dbReference type="Rhea" id="RHEA:43892"/>
        <dbReference type="Rhea" id="RHEA-COMP:14737"/>
        <dbReference type="Rhea" id="RHEA-COMP:14739"/>
        <dbReference type="ChEBI" id="CHEBI:29917"/>
        <dbReference type="ChEBI" id="CHEBI:35235"/>
        <dbReference type="ChEBI" id="CHEBI:57972"/>
        <dbReference type="ChEBI" id="CHEBI:64428"/>
        <dbReference type="EC" id="2.8.1.7"/>
    </reaction>
</comment>
<gene>
    <name evidence="12" type="ORF">DLM86_16960</name>
</gene>
<dbReference type="InterPro" id="IPR015422">
    <property type="entry name" value="PyrdxlP-dep_Trfase_small"/>
</dbReference>
<dbReference type="RefSeq" id="WP_110841235.1">
    <property type="nucleotide sequence ID" value="NZ_QJVJ01000007.1"/>
</dbReference>
<keyword evidence="8" id="KW-0411">Iron-sulfur</keyword>